<dbReference type="EMBL" id="FN317212">
    <property type="protein sequence ID" value="CAX72943.1"/>
    <property type="molecule type" value="mRNA"/>
</dbReference>
<dbReference type="AlphaFoldDB" id="C1LE15"/>
<organism evidence="1">
    <name type="scientific">Schistosoma japonicum</name>
    <name type="common">Blood fluke</name>
    <dbReference type="NCBI Taxonomy" id="6182"/>
    <lineage>
        <taxon>Eukaryota</taxon>
        <taxon>Metazoa</taxon>
        <taxon>Spiralia</taxon>
        <taxon>Lophotrochozoa</taxon>
        <taxon>Platyhelminthes</taxon>
        <taxon>Trematoda</taxon>
        <taxon>Digenea</taxon>
        <taxon>Strigeidida</taxon>
        <taxon>Schistosomatoidea</taxon>
        <taxon>Schistosomatidae</taxon>
        <taxon>Schistosoma</taxon>
    </lineage>
</organism>
<accession>C1LE15</accession>
<protein>
    <submittedName>
        <fullName evidence="1">Hypotheticial protein</fullName>
    </submittedName>
</protein>
<reference evidence="1" key="1">
    <citation type="journal article" date="2009" name="Nature">
        <title>The Schistosoma japonicum genome reveals features of host-parasite interplay.</title>
        <authorList>
            <person name="Liu F."/>
            <person name="Zhou Y."/>
            <person name="Wang Z.Q."/>
            <person name="Lu G."/>
            <person name="Zheng H."/>
            <person name="Brindley P.J."/>
            <person name="McManus D.P."/>
            <person name="Blair D."/>
            <person name="Zhang Q.H."/>
            <person name="Zhong Y."/>
            <person name="Wang S."/>
            <person name="Han Z.G."/>
            <person name="Chen Z."/>
        </authorList>
    </citation>
    <scope>NUCLEOTIDE SEQUENCE</scope>
    <source>
        <strain evidence="1">Anhui</strain>
    </source>
</reference>
<name>C1LE15_SCHJA</name>
<reference evidence="1" key="2">
    <citation type="submission" date="2009-03" db="EMBL/GenBank/DDBJ databases">
        <authorList>
            <person name="Gang L."/>
        </authorList>
    </citation>
    <scope>NUCLEOTIDE SEQUENCE</scope>
    <source>
        <strain evidence="1">Anhui</strain>
    </source>
</reference>
<proteinExistence type="evidence at transcript level"/>
<evidence type="ECO:0000313" key="1">
    <source>
        <dbReference type="EMBL" id="CAX72943.1"/>
    </source>
</evidence>
<sequence>MLLTGILYVSGFKNSSFGYYDGASTLKRSTLIYFSFKYHKKSPSTI</sequence>